<protein>
    <submittedName>
        <fullName evidence="1">Uncharacterized protein</fullName>
    </submittedName>
</protein>
<dbReference type="Proteomes" id="UP000078561">
    <property type="component" value="Unassembled WGS sequence"/>
</dbReference>
<dbReference type="AlphaFoldDB" id="A0A163JVG0"/>
<name>A0A163JVG0_ABSGL</name>
<evidence type="ECO:0000313" key="1">
    <source>
        <dbReference type="EMBL" id="SAM03625.1"/>
    </source>
</evidence>
<organism evidence="1">
    <name type="scientific">Absidia glauca</name>
    <name type="common">Pin mould</name>
    <dbReference type="NCBI Taxonomy" id="4829"/>
    <lineage>
        <taxon>Eukaryota</taxon>
        <taxon>Fungi</taxon>
        <taxon>Fungi incertae sedis</taxon>
        <taxon>Mucoromycota</taxon>
        <taxon>Mucoromycotina</taxon>
        <taxon>Mucoromycetes</taxon>
        <taxon>Mucorales</taxon>
        <taxon>Cunninghamellaceae</taxon>
        <taxon>Absidia</taxon>
    </lineage>
</organism>
<reference evidence="1" key="1">
    <citation type="submission" date="2016-04" db="EMBL/GenBank/DDBJ databases">
        <authorList>
            <person name="Evans L.H."/>
            <person name="Alamgir A."/>
            <person name="Owens N."/>
            <person name="Weber N.D."/>
            <person name="Virtaneva K."/>
            <person name="Barbian K."/>
            <person name="Babar A."/>
            <person name="Rosenke K."/>
        </authorList>
    </citation>
    <scope>NUCLEOTIDE SEQUENCE [LARGE SCALE GENOMIC DNA]</scope>
    <source>
        <strain evidence="1">CBS 101.48</strain>
    </source>
</reference>
<keyword evidence="2" id="KW-1185">Reference proteome</keyword>
<proteinExistence type="predicted"/>
<accession>A0A163JVG0</accession>
<dbReference type="EMBL" id="LT554210">
    <property type="protein sequence ID" value="SAM03625.1"/>
    <property type="molecule type" value="Genomic_DNA"/>
</dbReference>
<sequence length="354" mass="39894">MKEHTSEASGSETVNSAKQDERVTLMNGFDLPGAFAEFRAMVSKKSALNGIRMNHHVHETLSLSHILLLNPNQHGRELMDYIGVDNLDFYLNQLKTKYLDDVKGLKDKPRREAKMDLMKLACNVEIDDLDASMIDVLLNCVQKLPDYEDSTATGEQQLIANHIGPILTPLFHQPENGRALYWLNRSVEDTETIRPDGAMYLKKQRHTKYACGFVEVKSKDNEEEIGIHSDLFRLGQFCKDTLDCGSIKALVAVQVVNNTMTFYMFTLEAAGLYVLFELGRVDAPLTYNELPGFAMELDILKQISAAYQKHCVETDKTNATAGWKRPSLAESDLKEIINPGSLRSKKSKSALFFH</sequence>
<dbReference type="OrthoDB" id="2290051at2759"/>
<evidence type="ECO:0000313" key="2">
    <source>
        <dbReference type="Proteomes" id="UP000078561"/>
    </source>
</evidence>
<dbReference type="OMA" id="QLIANHI"/>
<gene>
    <name evidence="1" type="primary">ABSGL_09467.1 scaffold 11253</name>
</gene>
<dbReference type="InParanoid" id="A0A163JVG0"/>